<accession>A0A399F8Q4</accession>
<evidence type="ECO:0000259" key="2">
    <source>
        <dbReference type="PROSITE" id="PS50983"/>
    </source>
</evidence>
<reference evidence="3 4" key="1">
    <citation type="submission" date="2018-08" db="EMBL/GenBank/DDBJ databases">
        <title>Meiothermus granaticius genome AF-68 sequencing project.</title>
        <authorList>
            <person name="Da Costa M.S."/>
            <person name="Albuquerque L."/>
            <person name="Raposo P."/>
            <person name="Froufe H.J.C."/>
            <person name="Barroso C.S."/>
            <person name="Egas C."/>
        </authorList>
    </citation>
    <scope>NUCLEOTIDE SEQUENCE [LARGE SCALE GENOMIC DNA]</scope>
    <source>
        <strain evidence="3 4">AF-68</strain>
    </source>
</reference>
<dbReference type="PROSITE" id="PS50983">
    <property type="entry name" value="FE_B12_PBP"/>
    <property type="match status" value="1"/>
</dbReference>
<keyword evidence="4" id="KW-1185">Reference proteome</keyword>
<dbReference type="AlphaFoldDB" id="A0A399F8Q4"/>
<dbReference type="InterPro" id="IPR002491">
    <property type="entry name" value="ABC_transptr_periplasmic_BD"/>
</dbReference>
<dbReference type="Pfam" id="PF01497">
    <property type="entry name" value="Peripla_BP_2"/>
    <property type="match status" value="1"/>
</dbReference>
<feature type="signal peptide" evidence="1">
    <location>
        <begin position="1"/>
        <end position="25"/>
    </location>
</feature>
<dbReference type="PANTHER" id="PTHR30535">
    <property type="entry name" value="VITAMIN B12-BINDING PROTEIN"/>
    <property type="match status" value="1"/>
</dbReference>
<comment type="caution">
    <text evidence="3">The sequence shown here is derived from an EMBL/GenBank/DDBJ whole genome shotgun (WGS) entry which is preliminary data.</text>
</comment>
<feature type="domain" description="Fe/B12 periplasmic-binding" evidence="2">
    <location>
        <begin position="44"/>
        <end position="307"/>
    </location>
</feature>
<name>A0A399F8Q4_9DEIN</name>
<keyword evidence="1" id="KW-0732">Signal</keyword>
<evidence type="ECO:0000256" key="1">
    <source>
        <dbReference type="SAM" id="SignalP"/>
    </source>
</evidence>
<dbReference type="Gene3D" id="1.20.58.2180">
    <property type="match status" value="1"/>
</dbReference>
<dbReference type="PANTHER" id="PTHR30535:SF34">
    <property type="entry name" value="MOLYBDATE-BINDING PROTEIN MOLA"/>
    <property type="match status" value="1"/>
</dbReference>
<sequence length="340" mass="37358">MMPMRRRTFLAFLAALPFLKGGAKAQSNRLTRLFGPPLRSPIRRIFVAGPPSAVMAYVLTPERMLGWPTQLSAPAREFVLPVVRDLPVFGRLVGSSATVSVETLLSLKPDLILDVGTVDATYLSSAERISQQTGIPYALVDGRLTESVQQLLELGELLGVQERAQRLAAYARASLAEAARFRAGGRRPRVYLARTATGLETGLEGSINVEVIEVAGGANVAAAAGRGGLTRVSFEQLLSWQPDIILTQDAQFFQLTQTDPLWGRLRAVQNKQVYLLPSLPFGWLDGPPGVNRLIGLRWLVRRLNAGAEPIDWRAETRLFYRLFYGQEPSAAQLEVILKTL</sequence>
<feature type="chain" id="PRO_5017306258" evidence="1">
    <location>
        <begin position="26"/>
        <end position="340"/>
    </location>
</feature>
<dbReference type="EMBL" id="QWLB01000017">
    <property type="protein sequence ID" value="RIH92618.1"/>
    <property type="molecule type" value="Genomic_DNA"/>
</dbReference>
<dbReference type="Proteomes" id="UP000266178">
    <property type="component" value="Unassembled WGS sequence"/>
</dbReference>
<gene>
    <name evidence="3" type="primary">fecB</name>
    <name evidence="3" type="ORF">Mgrana_01519</name>
</gene>
<protein>
    <submittedName>
        <fullName evidence="3">Fe(3+) dicitrate-binding periplasmic protein</fullName>
    </submittedName>
</protein>
<dbReference type="Gene3D" id="3.40.50.1980">
    <property type="entry name" value="Nitrogenase molybdenum iron protein domain"/>
    <property type="match status" value="2"/>
</dbReference>
<organism evidence="3 4">
    <name type="scientific">Meiothermus granaticius NBRC 107808</name>
    <dbReference type="NCBI Taxonomy" id="1227551"/>
    <lineage>
        <taxon>Bacteria</taxon>
        <taxon>Thermotogati</taxon>
        <taxon>Deinococcota</taxon>
        <taxon>Deinococci</taxon>
        <taxon>Thermales</taxon>
        <taxon>Thermaceae</taxon>
        <taxon>Meiothermus</taxon>
    </lineage>
</organism>
<dbReference type="SUPFAM" id="SSF53807">
    <property type="entry name" value="Helical backbone' metal receptor"/>
    <property type="match status" value="1"/>
</dbReference>
<dbReference type="GO" id="GO:0071281">
    <property type="term" value="P:cellular response to iron ion"/>
    <property type="evidence" value="ECO:0007669"/>
    <property type="project" value="TreeGrafter"/>
</dbReference>
<dbReference type="InterPro" id="IPR050902">
    <property type="entry name" value="ABC_Transporter_SBP"/>
</dbReference>
<proteinExistence type="predicted"/>
<evidence type="ECO:0000313" key="3">
    <source>
        <dbReference type="EMBL" id="RIH92618.1"/>
    </source>
</evidence>
<dbReference type="OrthoDB" id="9787830at2"/>
<evidence type="ECO:0000313" key="4">
    <source>
        <dbReference type="Proteomes" id="UP000266178"/>
    </source>
</evidence>